<dbReference type="Proteomes" id="UP000198744">
    <property type="component" value="Unassembled WGS sequence"/>
</dbReference>
<dbReference type="Pfam" id="PF01321">
    <property type="entry name" value="Creatinase_N"/>
    <property type="match status" value="1"/>
</dbReference>
<dbReference type="InterPro" id="IPR000587">
    <property type="entry name" value="Creatinase_N"/>
</dbReference>
<dbReference type="SUPFAM" id="SSF55920">
    <property type="entry name" value="Creatinase/aminopeptidase"/>
    <property type="match status" value="1"/>
</dbReference>
<evidence type="ECO:0000256" key="3">
    <source>
        <dbReference type="ARBA" id="ARBA00022801"/>
    </source>
</evidence>
<dbReference type="Gene3D" id="3.90.230.10">
    <property type="entry name" value="Creatinase/methionine aminopeptidase superfamily"/>
    <property type="match status" value="1"/>
</dbReference>
<dbReference type="AlphaFoldDB" id="A0A1H7UGF4"/>
<dbReference type="InterPro" id="IPR036005">
    <property type="entry name" value="Creatinase/aminopeptidase-like"/>
</dbReference>
<sequence length="362" mass="40019">MPFERTAYQTRLSRLCSSSFFQGEIQALILFDLNNIRYLTGFSGSDGVLVIRPPTAILLVDGRYVTQAQEEAQDTDLYHYQDKVDGIEAVLEPKDGDRIGFEASAVSYEFYQKLADRLREERLKPLSEELNNLRAVKDDDEVSCIRRAAELAGGVLEAVARTIRPGISERDLALEIDFGAKRAGAERMAFETIVASGANAALPHAKPGRKILEYGDLIVVDYGVVSEGYCSDETCTFCLGSADDRKREIYARVKESHDQALEAIRPGVPCSRIDQIARSCLAKYGLDGYFTHGTGHGVGLEVHEAPRISRNSDTILVEGMVVTIEPGVYLPGQWGIRIEDTVLVHENGADILTKMPKDFIIL</sequence>
<dbReference type="InterPro" id="IPR029149">
    <property type="entry name" value="Creatin/AminoP/Spt16_N"/>
</dbReference>
<evidence type="ECO:0000259" key="6">
    <source>
        <dbReference type="Pfam" id="PF01321"/>
    </source>
</evidence>
<dbReference type="InterPro" id="IPR001714">
    <property type="entry name" value="Pept_M24_MAP"/>
</dbReference>
<dbReference type="PRINTS" id="PR00599">
    <property type="entry name" value="MAPEPTIDASE"/>
</dbReference>
<dbReference type="InterPro" id="IPR000994">
    <property type="entry name" value="Pept_M24"/>
</dbReference>
<name>A0A1H7UGF4_9BACT</name>
<dbReference type="Pfam" id="PF00557">
    <property type="entry name" value="Peptidase_M24"/>
    <property type="match status" value="1"/>
</dbReference>
<accession>A0A1H7UGF4</accession>
<keyword evidence="4" id="KW-0482">Metalloprotease</keyword>
<reference evidence="7 8" key="1">
    <citation type="submission" date="2016-10" db="EMBL/GenBank/DDBJ databases">
        <authorList>
            <person name="de Groot N.N."/>
        </authorList>
    </citation>
    <scope>NUCLEOTIDE SEQUENCE [LARGE SCALE GENOMIC DNA]</scope>
    <source>
        <strain evidence="7 8">DSM 8423</strain>
    </source>
</reference>
<gene>
    <name evidence="7" type="ORF">SAMN04489760_101138</name>
</gene>
<evidence type="ECO:0000256" key="4">
    <source>
        <dbReference type="ARBA" id="ARBA00023049"/>
    </source>
</evidence>
<feature type="domain" description="Peptidase M24" evidence="5">
    <location>
        <begin position="144"/>
        <end position="346"/>
    </location>
</feature>
<feature type="domain" description="Creatinase N-terminal" evidence="6">
    <location>
        <begin position="24"/>
        <end position="136"/>
    </location>
</feature>
<evidence type="ECO:0000256" key="2">
    <source>
        <dbReference type="ARBA" id="ARBA00022723"/>
    </source>
</evidence>
<dbReference type="PANTHER" id="PTHR46112:SF3">
    <property type="entry name" value="AMINOPEPTIDASE YPDF"/>
    <property type="match status" value="1"/>
</dbReference>
<dbReference type="PROSITE" id="PS00491">
    <property type="entry name" value="PROLINE_PEPTIDASE"/>
    <property type="match status" value="1"/>
</dbReference>
<dbReference type="InterPro" id="IPR050659">
    <property type="entry name" value="Peptidase_M24B"/>
</dbReference>
<protein>
    <submittedName>
        <fullName evidence="7">Xaa-Pro aminopeptidase</fullName>
    </submittedName>
</protein>
<dbReference type="OrthoDB" id="9806388at2"/>
<dbReference type="InterPro" id="IPR001131">
    <property type="entry name" value="Peptidase_M24B_aminopep-P_CS"/>
</dbReference>
<organism evidence="7 8">
    <name type="scientific">Syntrophus gentianae</name>
    <dbReference type="NCBI Taxonomy" id="43775"/>
    <lineage>
        <taxon>Bacteria</taxon>
        <taxon>Pseudomonadati</taxon>
        <taxon>Thermodesulfobacteriota</taxon>
        <taxon>Syntrophia</taxon>
        <taxon>Syntrophales</taxon>
        <taxon>Syntrophaceae</taxon>
        <taxon>Syntrophus</taxon>
    </lineage>
</organism>
<evidence type="ECO:0000259" key="5">
    <source>
        <dbReference type="Pfam" id="PF00557"/>
    </source>
</evidence>
<dbReference type="SUPFAM" id="SSF53092">
    <property type="entry name" value="Creatinase/prolidase N-terminal domain"/>
    <property type="match status" value="1"/>
</dbReference>
<evidence type="ECO:0000313" key="8">
    <source>
        <dbReference type="Proteomes" id="UP000198744"/>
    </source>
</evidence>
<proteinExistence type="predicted"/>
<dbReference type="GO" id="GO:0006508">
    <property type="term" value="P:proteolysis"/>
    <property type="evidence" value="ECO:0007669"/>
    <property type="project" value="UniProtKB-KW"/>
</dbReference>
<keyword evidence="2" id="KW-0479">Metal-binding</keyword>
<keyword evidence="8" id="KW-1185">Reference proteome</keyword>
<keyword evidence="3" id="KW-0378">Hydrolase</keyword>
<evidence type="ECO:0000256" key="1">
    <source>
        <dbReference type="ARBA" id="ARBA00022670"/>
    </source>
</evidence>
<keyword evidence="1" id="KW-0645">Protease</keyword>
<dbReference type="Gene3D" id="3.40.350.10">
    <property type="entry name" value="Creatinase/prolidase N-terminal domain"/>
    <property type="match status" value="1"/>
</dbReference>
<evidence type="ECO:0000313" key="7">
    <source>
        <dbReference type="EMBL" id="SEL95327.1"/>
    </source>
</evidence>
<dbReference type="STRING" id="43775.SAMN04489760_101138"/>
<dbReference type="EMBL" id="FOBS01000001">
    <property type="protein sequence ID" value="SEL95327.1"/>
    <property type="molecule type" value="Genomic_DNA"/>
</dbReference>
<dbReference type="GO" id="GO:0004177">
    <property type="term" value="F:aminopeptidase activity"/>
    <property type="evidence" value="ECO:0007669"/>
    <property type="project" value="UniProtKB-KW"/>
</dbReference>
<dbReference type="PANTHER" id="PTHR46112">
    <property type="entry name" value="AMINOPEPTIDASE"/>
    <property type="match status" value="1"/>
</dbReference>
<dbReference type="GO" id="GO:0046872">
    <property type="term" value="F:metal ion binding"/>
    <property type="evidence" value="ECO:0007669"/>
    <property type="project" value="UniProtKB-KW"/>
</dbReference>
<dbReference type="GO" id="GO:0008235">
    <property type="term" value="F:metalloexopeptidase activity"/>
    <property type="evidence" value="ECO:0007669"/>
    <property type="project" value="UniProtKB-ARBA"/>
</dbReference>
<dbReference type="RefSeq" id="WP_093881852.1">
    <property type="nucleotide sequence ID" value="NZ_FOBS01000001.1"/>
</dbReference>
<dbReference type="CDD" id="cd01092">
    <property type="entry name" value="APP-like"/>
    <property type="match status" value="1"/>
</dbReference>
<keyword evidence="7" id="KW-0031">Aminopeptidase</keyword>